<organism evidence="4 5">
    <name type="scientific">Acuticoccus sediminis</name>
    <dbReference type="NCBI Taxonomy" id="2184697"/>
    <lineage>
        <taxon>Bacteria</taxon>
        <taxon>Pseudomonadati</taxon>
        <taxon>Pseudomonadota</taxon>
        <taxon>Alphaproteobacteria</taxon>
        <taxon>Hyphomicrobiales</taxon>
        <taxon>Amorphaceae</taxon>
        <taxon>Acuticoccus</taxon>
    </lineage>
</organism>
<dbReference type="InterPro" id="IPR015422">
    <property type="entry name" value="PyrdxlP-dep_Trfase_small"/>
</dbReference>
<dbReference type="SUPFAM" id="SSF53383">
    <property type="entry name" value="PLP-dependent transferases"/>
    <property type="match status" value="1"/>
</dbReference>
<accession>A0A8B2NQ65</accession>
<evidence type="ECO:0000256" key="3">
    <source>
        <dbReference type="RuleBase" id="RU003560"/>
    </source>
</evidence>
<keyword evidence="5" id="KW-1185">Reference proteome</keyword>
<dbReference type="PANTHER" id="PTHR43713">
    <property type="entry name" value="GLUTAMATE-1-SEMIALDEHYDE 2,1-AMINOMUTASE"/>
    <property type="match status" value="1"/>
</dbReference>
<evidence type="ECO:0000313" key="4">
    <source>
        <dbReference type="EMBL" id="RAI02026.1"/>
    </source>
</evidence>
<comment type="cofactor">
    <cofactor evidence="1">
        <name>pyridoxal 5'-phosphate</name>
        <dbReference type="ChEBI" id="CHEBI:597326"/>
    </cofactor>
</comment>
<dbReference type="RefSeq" id="WP_111345305.1">
    <property type="nucleotide sequence ID" value="NZ_JAIWKD010000002.1"/>
</dbReference>
<proteinExistence type="inferred from homology"/>
<evidence type="ECO:0000256" key="2">
    <source>
        <dbReference type="ARBA" id="ARBA00022898"/>
    </source>
</evidence>
<dbReference type="InterPro" id="IPR005814">
    <property type="entry name" value="Aminotrans_3"/>
</dbReference>
<evidence type="ECO:0000313" key="5">
    <source>
        <dbReference type="Proteomes" id="UP000249590"/>
    </source>
</evidence>
<dbReference type="Proteomes" id="UP000249590">
    <property type="component" value="Unassembled WGS sequence"/>
</dbReference>
<sequence>MALDAPTNSTIIAEYRDRTRRSAEQAEAARSVFPSGITHDARHLSPYPITVDQGKGSRKWDIDGNEYVDYFGGHGALLLGHCHPRVTAAVKEALDDGTQFAASTTREYRWGKAVIGMVPSVERVRFTASGTEATLLALRLARAYTGRSKLLRFTSYFHGWHDHMTNGYSSHFDGTPTAGVLPSIAADVVLVAPNDIEGAKAALAGGDIAAVIIEPTGASFGRVPIADGVLQALREATAATGTILIFDEVISGFRCSPGGAQQAYGVTPDLTTMAKIVAGGLPGGAVGGRADILERIDFEAAADKGFEKIAHPGTFNANPVSAAAGIAALDIIATSDACDRANAYAAELRERLNRLLKATGMPFAAYGTFSGFHLFLNVEKRSIDPVTFDPFSVPWKELKASPANLVDRIRIAMMINGVDLSGWPGGLASAAHTEDDMAVTMKAFEAAIARLKEEPDL</sequence>
<dbReference type="AlphaFoldDB" id="A0A8B2NQ65"/>
<dbReference type="OrthoDB" id="9801052at2"/>
<evidence type="ECO:0000256" key="1">
    <source>
        <dbReference type="ARBA" id="ARBA00001933"/>
    </source>
</evidence>
<dbReference type="PROSITE" id="PS00600">
    <property type="entry name" value="AA_TRANSFER_CLASS_3"/>
    <property type="match status" value="1"/>
</dbReference>
<keyword evidence="4" id="KW-0808">Transferase</keyword>
<dbReference type="Gene3D" id="3.90.1150.10">
    <property type="entry name" value="Aspartate Aminotransferase, domain 1"/>
    <property type="match status" value="1"/>
</dbReference>
<reference evidence="4 5" key="1">
    <citation type="submission" date="2018-05" db="EMBL/GenBank/DDBJ databases">
        <title>Acuticoccus sediminis sp. nov., isolated from deep-sea sediment of Indian Ocean.</title>
        <authorList>
            <person name="Liu X."/>
            <person name="Lai Q."/>
            <person name="Du Y."/>
            <person name="Sun F."/>
            <person name="Zhang X."/>
            <person name="Wang S."/>
            <person name="Shao Z."/>
        </authorList>
    </citation>
    <scope>NUCLEOTIDE SEQUENCE [LARGE SCALE GENOMIC DNA]</scope>
    <source>
        <strain evidence="4 5">PTG4-2</strain>
    </source>
</reference>
<dbReference type="Gene3D" id="3.40.640.10">
    <property type="entry name" value="Type I PLP-dependent aspartate aminotransferase-like (Major domain)"/>
    <property type="match status" value="1"/>
</dbReference>
<dbReference type="InterPro" id="IPR049704">
    <property type="entry name" value="Aminotrans_3_PPA_site"/>
</dbReference>
<dbReference type="EMBL" id="QHHQ01000002">
    <property type="protein sequence ID" value="RAI02026.1"/>
    <property type="molecule type" value="Genomic_DNA"/>
</dbReference>
<keyword evidence="4" id="KW-0032">Aminotransferase</keyword>
<dbReference type="Pfam" id="PF00202">
    <property type="entry name" value="Aminotran_3"/>
    <property type="match status" value="1"/>
</dbReference>
<name>A0A8B2NQ65_9HYPH</name>
<comment type="caution">
    <text evidence="4">The sequence shown here is derived from an EMBL/GenBank/DDBJ whole genome shotgun (WGS) entry which is preliminary data.</text>
</comment>
<keyword evidence="2 3" id="KW-0663">Pyridoxal phosphate</keyword>
<dbReference type="PANTHER" id="PTHR43713:SF3">
    <property type="entry name" value="GLUTAMATE-1-SEMIALDEHYDE 2,1-AMINOMUTASE 1, CHLOROPLASTIC-RELATED"/>
    <property type="match status" value="1"/>
</dbReference>
<dbReference type="GO" id="GO:0030170">
    <property type="term" value="F:pyridoxal phosphate binding"/>
    <property type="evidence" value="ECO:0007669"/>
    <property type="project" value="InterPro"/>
</dbReference>
<dbReference type="InterPro" id="IPR015424">
    <property type="entry name" value="PyrdxlP-dep_Trfase"/>
</dbReference>
<dbReference type="GO" id="GO:0008483">
    <property type="term" value="F:transaminase activity"/>
    <property type="evidence" value="ECO:0007669"/>
    <property type="project" value="UniProtKB-KW"/>
</dbReference>
<dbReference type="InterPro" id="IPR015421">
    <property type="entry name" value="PyrdxlP-dep_Trfase_major"/>
</dbReference>
<gene>
    <name evidence="4" type="ORF">DLJ53_11645</name>
</gene>
<protein>
    <submittedName>
        <fullName evidence="4">Aspartate aminotransferase family protein</fullName>
    </submittedName>
</protein>
<comment type="similarity">
    <text evidence="3">Belongs to the class-III pyridoxal-phosphate-dependent aminotransferase family.</text>
</comment>